<keyword evidence="2" id="KW-1185">Reference proteome</keyword>
<comment type="caution">
    <text evidence="1">The sequence shown here is derived from an EMBL/GenBank/DDBJ whole genome shotgun (WGS) entry which is preliminary data.</text>
</comment>
<dbReference type="AlphaFoldDB" id="A0A371PMF1"/>
<dbReference type="Proteomes" id="UP000261905">
    <property type="component" value="Unassembled WGS sequence"/>
</dbReference>
<evidence type="ECO:0000313" key="1">
    <source>
        <dbReference type="EMBL" id="REK77382.1"/>
    </source>
</evidence>
<dbReference type="OrthoDB" id="2971046at2"/>
<sequence length="74" mass="8639">MNSCSMGDCIKPVKAKGLCAMHHQRMLRHGDPNMVRPRRVKKTIECKWVKCEEEAVSKGYCSKHYYIQRVMNLV</sequence>
<protein>
    <submittedName>
        <fullName evidence="1">Uncharacterized protein</fullName>
    </submittedName>
</protein>
<reference evidence="1 2" key="1">
    <citation type="submission" date="2018-08" db="EMBL/GenBank/DDBJ databases">
        <title>Paenibacillus sp. M4BSY-1, whole genome shotgun sequence.</title>
        <authorList>
            <person name="Tuo L."/>
        </authorList>
    </citation>
    <scope>NUCLEOTIDE SEQUENCE [LARGE SCALE GENOMIC DNA]</scope>
    <source>
        <strain evidence="1 2">M4BSY-1</strain>
    </source>
</reference>
<accession>A0A371PMF1</accession>
<evidence type="ECO:0000313" key="2">
    <source>
        <dbReference type="Proteomes" id="UP000261905"/>
    </source>
</evidence>
<organism evidence="1 2">
    <name type="scientific">Paenibacillus paeoniae</name>
    <dbReference type="NCBI Taxonomy" id="2292705"/>
    <lineage>
        <taxon>Bacteria</taxon>
        <taxon>Bacillati</taxon>
        <taxon>Bacillota</taxon>
        <taxon>Bacilli</taxon>
        <taxon>Bacillales</taxon>
        <taxon>Paenibacillaceae</taxon>
        <taxon>Paenibacillus</taxon>
    </lineage>
</organism>
<name>A0A371PMF1_9BACL</name>
<gene>
    <name evidence="1" type="ORF">DX130_10390</name>
</gene>
<dbReference type="EMBL" id="QUBQ01000001">
    <property type="protein sequence ID" value="REK77382.1"/>
    <property type="molecule type" value="Genomic_DNA"/>
</dbReference>
<proteinExistence type="predicted"/>